<dbReference type="InterPro" id="IPR036291">
    <property type="entry name" value="NAD(P)-bd_dom_sf"/>
</dbReference>
<gene>
    <name evidence="4" type="primary">phbB</name>
    <name evidence="4" type="ORF">ACFQO0_14985</name>
</gene>
<keyword evidence="2 4" id="KW-0560">Oxidoreductase</keyword>
<evidence type="ECO:0000259" key="3">
    <source>
        <dbReference type="SMART" id="SM00822"/>
    </source>
</evidence>
<dbReference type="PANTHER" id="PTHR42879">
    <property type="entry name" value="3-OXOACYL-(ACYL-CARRIER-PROTEIN) REDUCTASE"/>
    <property type="match status" value="1"/>
</dbReference>
<dbReference type="Proteomes" id="UP001596379">
    <property type="component" value="Unassembled WGS sequence"/>
</dbReference>
<sequence length="240" mass="25382">MKKIALVTGGTRGIGAAIAVALHSAGYDVAVTYHSNVDAAHAFRESTSIPVFCWDVSDYTQCEEGIRIVEAEIGCIDVLVNNAGITRDTVLHHMVPGQWMDVINTNLGSVFNMSRNVIEGMRARSFGRIINISSINGERGQMGQTNYAAAKAGILGFTRSLALESARKNITVNAIAPGYCDTDMVSAIPQEALEKIMAGIPVGHLGSGSDIARLVVFLADNSAGFITGATFDVNGGQFMA</sequence>
<protein>
    <submittedName>
        <fullName evidence="4">Acetoacetyl-CoA reductase</fullName>
        <ecNumber evidence="4">1.1.1.36</ecNumber>
    </submittedName>
</protein>
<dbReference type="EMBL" id="JBHTCC010000004">
    <property type="protein sequence ID" value="MFC7299745.1"/>
    <property type="molecule type" value="Genomic_DNA"/>
</dbReference>
<dbReference type="Gene3D" id="3.40.50.720">
    <property type="entry name" value="NAD(P)-binding Rossmann-like Domain"/>
    <property type="match status" value="1"/>
</dbReference>
<dbReference type="InterPro" id="IPR050259">
    <property type="entry name" value="SDR"/>
</dbReference>
<dbReference type="SMART" id="SM00822">
    <property type="entry name" value="PKS_KR"/>
    <property type="match status" value="1"/>
</dbReference>
<dbReference type="SUPFAM" id="SSF51735">
    <property type="entry name" value="NAD(P)-binding Rossmann-fold domains"/>
    <property type="match status" value="1"/>
</dbReference>
<keyword evidence="5" id="KW-1185">Reference proteome</keyword>
<evidence type="ECO:0000313" key="5">
    <source>
        <dbReference type="Proteomes" id="UP001596379"/>
    </source>
</evidence>
<dbReference type="InterPro" id="IPR011283">
    <property type="entry name" value="Acetoacetyl-CoA_reductase"/>
</dbReference>
<dbReference type="InterPro" id="IPR002347">
    <property type="entry name" value="SDR_fam"/>
</dbReference>
<dbReference type="PROSITE" id="PS00061">
    <property type="entry name" value="ADH_SHORT"/>
    <property type="match status" value="1"/>
</dbReference>
<dbReference type="PRINTS" id="PR00081">
    <property type="entry name" value="GDHRDH"/>
</dbReference>
<dbReference type="InterPro" id="IPR057326">
    <property type="entry name" value="KR_dom"/>
</dbReference>
<dbReference type="EC" id="1.1.1.36" evidence="4"/>
<dbReference type="InterPro" id="IPR020904">
    <property type="entry name" value="Sc_DH/Rdtase_CS"/>
</dbReference>
<dbReference type="PANTHER" id="PTHR42879:SF2">
    <property type="entry name" value="3-OXOACYL-[ACYL-CARRIER-PROTEIN] REDUCTASE FABG"/>
    <property type="match status" value="1"/>
</dbReference>
<name>A0ABW2JA13_9BURK</name>
<accession>A0ABW2JA13</accession>
<dbReference type="RefSeq" id="WP_382236151.1">
    <property type="nucleotide sequence ID" value="NZ_JBHTCC010000004.1"/>
</dbReference>
<comment type="similarity">
    <text evidence="1">Belongs to the short-chain dehydrogenases/reductases (SDR) family.</text>
</comment>
<organism evidence="4 5">
    <name type="scientific">Herminiimonas aquatilis</name>
    <dbReference type="NCBI Taxonomy" id="345342"/>
    <lineage>
        <taxon>Bacteria</taxon>
        <taxon>Pseudomonadati</taxon>
        <taxon>Pseudomonadota</taxon>
        <taxon>Betaproteobacteria</taxon>
        <taxon>Burkholderiales</taxon>
        <taxon>Oxalobacteraceae</taxon>
        <taxon>Herminiimonas</taxon>
    </lineage>
</organism>
<dbReference type="PRINTS" id="PR00080">
    <property type="entry name" value="SDRFAMILY"/>
</dbReference>
<evidence type="ECO:0000256" key="1">
    <source>
        <dbReference type="ARBA" id="ARBA00006484"/>
    </source>
</evidence>
<dbReference type="NCBIfam" id="NF009466">
    <property type="entry name" value="PRK12826.1-2"/>
    <property type="match status" value="1"/>
</dbReference>
<dbReference type="NCBIfam" id="TIGR01829">
    <property type="entry name" value="AcAcCoA_reduct"/>
    <property type="match status" value="1"/>
</dbReference>
<evidence type="ECO:0000256" key="2">
    <source>
        <dbReference type="ARBA" id="ARBA00023002"/>
    </source>
</evidence>
<comment type="caution">
    <text evidence="4">The sequence shown here is derived from an EMBL/GenBank/DDBJ whole genome shotgun (WGS) entry which is preliminary data.</text>
</comment>
<feature type="domain" description="Ketoreductase" evidence="3">
    <location>
        <begin position="3"/>
        <end position="178"/>
    </location>
</feature>
<dbReference type="Pfam" id="PF13561">
    <property type="entry name" value="adh_short_C2"/>
    <property type="match status" value="1"/>
</dbReference>
<proteinExistence type="inferred from homology"/>
<evidence type="ECO:0000313" key="4">
    <source>
        <dbReference type="EMBL" id="MFC7299745.1"/>
    </source>
</evidence>
<reference evidence="5" key="1">
    <citation type="journal article" date="2019" name="Int. J. Syst. Evol. Microbiol.">
        <title>The Global Catalogue of Microorganisms (GCM) 10K type strain sequencing project: providing services to taxonomists for standard genome sequencing and annotation.</title>
        <authorList>
            <consortium name="The Broad Institute Genomics Platform"/>
            <consortium name="The Broad Institute Genome Sequencing Center for Infectious Disease"/>
            <person name="Wu L."/>
            <person name="Ma J."/>
        </authorList>
    </citation>
    <scope>NUCLEOTIDE SEQUENCE [LARGE SCALE GENOMIC DNA]</scope>
    <source>
        <strain evidence="5">CCUG 36956</strain>
    </source>
</reference>
<dbReference type="NCBIfam" id="NF009464">
    <property type="entry name" value="PRK12824.1"/>
    <property type="match status" value="1"/>
</dbReference>
<dbReference type="GO" id="GO:0018454">
    <property type="term" value="F:acetoacetyl-CoA reductase activity"/>
    <property type="evidence" value="ECO:0007669"/>
    <property type="project" value="UniProtKB-EC"/>
</dbReference>